<comment type="pathway">
    <text evidence="3 10">Carbohydrate metabolism; galactose metabolism.</text>
</comment>
<dbReference type="RefSeq" id="WP_166948316.1">
    <property type="nucleotide sequence ID" value="NZ_JAASQI010000001.1"/>
</dbReference>
<evidence type="ECO:0000256" key="5">
    <source>
        <dbReference type="ARBA" id="ARBA00013189"/>
    </source>
</evidence>
<dbReference type="Proteomes" id="UP001429580">
    <property type="component" value="Unassembled WGS sequence"/>
</dbReference>
<comment type="caution">
    <text evidence="12">The sequence shown here is derived from an EMBL/GenBank/DDBJ whole genome shotgun (WGS) entry which is preliminary data.</text>
</comment>
<evidence type="ECO:0000256" key="6">
    <source>
        <dbReference type="ARBA" id="ARBA00018569"/>
    </source>
</evidence>
<proteinExistence type="inferred from homology"/>
<dbReference type="SUPFAM" id="SSF51735">
    <property type="entry name" value="NAD(P)-binding Rossmann-fold domains"/>
    <property type="match status" value="1"/>
</dbReference>
<evidence type="ECO:0000313" key="13">
    <source>
        <dbReference type="Proteomes" id="UP001429580"/>
    </source>
</evidence>
<dbReference type="InterPro" id="IPR005886">
    <property type="entry name" value="UDP_G4E"/>
</dbReference>
<evidence type="ECO:0000256" key="10">
    <source>
        <dbReference type="RuleBase" id="RU366046"/>
    </source>
</evidence>
<dbReference type="NCBIfam" id="TIGR01179">
    <property type="entry name" value="galE"/>
    <property type="match status" value="1"/>
</dbReference>
<dbReference type="EMBL" id="JAASQI010000001">
    <property type="protein sequence ID" value="NIJ56669.1"/>
    <property type="molecule type" value="Genomic_DNA"/>
</dbReference>
<keyword evidence="8 10" id="KW-0413">Isomerase</keyword>
<keyword evidence="13" id="KW-1185">Reference proteome</keyword>
<evidence type="ECO:0000256" key="1">
    <source>
        <dbReference type="ARBA" id="ARBA00000083"/>
    </source>
</evidence>
<feature type="domain" description="NAD-dependent epimerase/dehydratase" evidence="11">
    <location>
        <begin position="3"/>
        <end position="251"/>
    </location>
</feature>
<name>A0ABX0UWL6_9HYPH</name>
<comment type="catalytic activity">
    <reaction evidence="1 10">
        <text>UDP-alpha-D-glucose = UDP-alpha-D-galactose</text>
        <dbReference type="Rhea" id="RHEA:22168"/>
        <dbReference type="ChEBI" id="CHEBI:58885"/>
        <dbReference type="ChEBI" id="CHEBI:66914"/>
        <dbReference type="EC" id="5.1.3.2"/>
    </reaction>
</comment>
<evidence type="ECO:0000256" key="3">
    <source>
        <dbReference type="ARBA" id="ARBA00004947"/>
    </source>
</evidence>
<evidence type="ECO:0000259" key="11">
    <source>
        <dbReference type="Pfam" id="PF01370"/>
    </source>
</evidence>
<dbReference type="Gene3D" id="3.40.50.720">
    <property type="entry name" value="NAD(P)-binding Rossmann-like Domain"/>
    <property type="match status" value="1"/>
</dbReference>
<reference evidence="12 13" key="1">
    <citation type="submission" date="2020-03" db="EMBL/GenBank/DDBJ databases">
        <title>Genomic Encyclopedia of Type Strains, Phase IV (KMG-IV): sequencing the most valuable type-strain genomes for metagenomic binning, comparative biology and taxonomic classification.</title>
        <authorList>
            <person name="Goeker M."/>
        </authorList>
    </citation>
    <scope>NUCLEOTIDE SEQUENCE [LARGE SCALE GENOMIC DNA]</scope>
    <source>
        <strain evidence="12 13">DSM 103870</strain>
    </source>
</reference>
<evidence type="ECO:0000256" key="9">
    <source>
        <dbReference type="ARBA" id="ARBA00023277"/>
    </source>
</evidence>
<accession>A0ABX0UWL6</accession>
<dbReference type="PANTHER" id="PTHR43725">
    <property type="entry name" value="UDP-GLUCOSE 4-EPIMERASE"/>
    <property type="match status" value="1"/>
</dbReference>
<dbReference type="Gene3D" id="3.90.25.10">
    <property type="entry name" value="UDP-galactose 4-epimerase, domain 1"/>
    <property type="match status" value="1"/>
</dbReference>
<evidence type="ECO:0000256" key="2">
    <source>
        <dbReference type="ARBA" id="ARBA00001911"/>
    </source>
</evidence>
<dbReference type="EC" id="5.1.3.2" evidence="5 10"/>
<dbReference type="InterPro" id="IPR036291">
    <property type="entry name" value="NAD(P)-bd_dom_sf"/>
</dbReference>
<comment type="similarity">
    <text evidence="4 10">Belongs to the NAD(P)-dependent epimerase/dehydratase family.</text>
</comment>
<comment type="cofactor">
    <cofactor evidence="2 10">
        <name>NAD(+)</name>
        <dbReference type="ChEBI" id="CHEBI:57540"/>
    </cofactor>
</comment>
<comment type="subunit">
    <text evidence="10">Homodimer.</text>
</comment>
<evidence type="ECO:0000256" key="7">
    <source>
        <dbReference type="ARBA" id="ARBA00023027"/>
    </source>
</evidence>
<dbReference type="GO" id="GO:0003978">
    <property type="term" value="F:UDP-glucose 4-epimerase activity"/>
    <property type="evidence" value="ECO:0007669"/>
    <property type="project" value="UniProtKB-EC"/>
</dbReference>
<evidence type="ECO:0000256" key="8">
    <source>
        <dbReference type="ARBA" id="ARBA00023235"/>
    </source>
</evidence>
<gene>
    <name evidence="12" type="ORF">FHS82_000482</name>
</gene>
<dbReference type="Pfam" id="PF01370">
    <property type="entry name" value="Epimerase"/>
    <property type="match status" value="1"/>
</dbReference>
<keyword evidence="7 10" id="KW-0520">NAD</keyword>
<dbReference type="PANTHER" id="PTHR43725:SF53">
    <property type="entry name" value="UDP-ARABINOSE 4-EPIMERASE 1"/>
    <property type="match status" value="1"/>
</dbReference>
<sequence length="323" mass="34043">MAVLVTGAAGYIGSHMVLELADRGEAAVALDDLSVGRREAIPGATPFYEGNAGDAGLVARIVRDHAVDTIIHFAGSISVPESVADPLGYYLNNVVGTRALIETAVRQGVKRFIFSSTATVYGDATVSPIPETTALAPINPYGWSKLMVEQMLRDTAAAHGLQFAILRYFNVAGADPLGRAGQSTPTGHLIKVALAAALGRRSHIDVFGQDYPTPDGTCLRDYVHVSDLAGAHMLALAHLRDGGGNLTLNCGYGHGSSVRDVVATVRAVTGQAVETRDAPRRDGDPASLIAANGGILALGWAPRFDDLSTIIRHAWTWERRLAG</sequence>
<dbReference type="InterPro" id="IPR001509">
    <property type="entry name" value="Epimerase_deHydtase"/>
</dbReference>
<evidence type="ECO:0000256" key="4">
    <source>
        <dbReference type="ARBA" id="ARBA00007637"/>
    </source>
</evidence>
<evidence type="ECO:0000313" key="12">
    <source>
        <dbReference type="EMBL" id="NIJ56669.1"/>
    </source>
</evidence>
<dbReference type="CDD" id="cd05247">
    <property type="entry name" value="UDP_G4E_1_SDR_e"/>
    <property type="match status" value="1"/>
</dbReference>
<organism evidence="12 13">
    <name type="scientific">Pseudochelatococcus lubricantis</name>
    <dbReference type="NCBI Taxonomy" id="1538102"/>
    <lineage>
        <taxon>Bacteria</taxon>
        <taxon>Pseudomonadati</taxon>
        <taxon>Pseudomonadota</taxon>
        <taxon>Alphaproteobacteria</taxon>
        <taxon>Hyphomicrobiales</taxon>
        <taxon>Chelatococcaceae</taxon>
        <taxon>Pseudochelatococcus</taxon>
    </lineage>
</organism>
<keyword evidence="9 10" id="KW-0119">Carbohydrate metabolism</keyword>
<protein>
    <recommendedName>
        <fullName evidence="6 10">UDP-glucose 4-epimerase</fullName>
        <ecNumber evidence="5 10">5.1.3.2</ecNumber>
    </recommendedName>
</protein>